<keyword evidence="4" id="KW-0175">Coiled coil</keyword>
<evidence type="ECO:0000256" key="3">
    <source>
        <dbReference type="ARBA" id="ARBA00023136"/>
    </source>
</evidence>
<dbReference type="InterPro" id="IPR000299">
    <property type="entry name" value="FERM_domain"/>
</dbReference>
<protein>
    <recommendedName>
        <fullName evidence="6">FERM domain-containing protein</fullName>
    </recommendedName>
</protein>
<proteinExistence type="predicted"/>
<dbReference type="SUPFAM" id="SSF48678">
    <property type="entry name" value="Moesin tail domain"/>
    <property type="match status" value="1"/>
</dbReference>
<dbReference type="Gene3D" id="3.10.20.90">
    <property type="entry name" value="Phosphatidylinositol 3-kinase Catalytic Subunit, Chain A, domain 1"/>
    <property type="match status" value="1"/>
</dbReference>
<dbReference type="Gene3D" id="6.10.360.10">
    <property type="match status" value="1"/>
</dbReference>
<dbReference type="InterPro" id="IPR035963">
    <property type="entry name" value="FERM_2"/>
</dbReference>
<evidence type="ECO:0000256" key="5">
    <source>
        <dbReference type="SAM" id="MobiDB-lite"/>
    </source>
</evidence>
<evidence type="ECO:0000256" key="4">
    <source>
        <dbReference type="SAM" id="Coils"/>
    </source>
</evidence>
<dbReference type="InterPro" id="IPR029071">
    <property type="entry name" value="Ubiquitin-like_domsf"/>
</dbReference>
<dbReference type="InterPro" id="IPR019748">
    <property type="entry name" value="FERM_central"/>
</dbReference>
<evidence type="ECO:0000256" key="2">
    <source>
        <dbReference type="ARBA" id="ARBA00022475"/>
    </source>
</evidence>
<sequence>MEINFVWASFTMYFLFVQVIRTLGLREVWYFGLQYLDIKGYTAWLNMNKRVTAQDCKKKDPLVFKLLVKYYPEDIQNELIQDVTQRLFFLQVKELVLTDQYYCPPETAVLLASYAAQAKFGDYNKSDHPPGYLLEDTILPQRVTDQHSLSKEQWEERIQVWHQDHQGMMREDAIMEYLKISQDLEMYGVNYFDIRNKKGTDLYLGVDSLGLKIEKDISALCTCSFFFQDFMFYASRLQVNKRILSLCMGNHELYMRRRQPDSIEIQQMKSQATDEKHQRLADRAMLEDERKMREAAEMEREKAQTDMVNMQKKLDVVQKETQRAQIELENQMAHAKKLDEERRSALEEAQHFEKMRIEAEEAKSNLEQQAFTQQTNQEQLVSMRELCESAVVIDSIDPDLNPCKIESNKLPCSVWVIAACLYEDGDYETADFHPMSVDQQRSEENRVTESNKNSHLQMQLKKLQNDLEGARNEKENTKYDNLHLENVKAGRDKYKTLRQIRMGNTKQRIDEFEAL</sequence>
<accession>A0A8C4QFY2</accession>
<dbReference type="InterPro" id="IPR008954">
    <property type="entry name" value="Moesin_tail_sf"/>
</dbReference>
<dbReference type="Proteomes" id="UP000694388">
    <property type="component" value="Unplaced"/>
</dbReference>
<keyword evidence="2" id="KW-1003">Cell membrane</keyword>
<reference evidence="7" key="2">
    <citation type="submission" date="2025-09" db="UniProtKB">
        <authorList>
            <consortium name="Ensembl"/>
        </authorList>
    </citation>
    <scope>IDENTIFICATION</scope>
</reference>
<feature type="coiled-coil region" evidence="4">
    <location>
        <begin position="281"/>
        <end position="369"/>
    </location>
</feature>
<dbReference type="Pfam" id="PF09379">
    <property type="entry name" value="FERM_N"/>
    <property type="match status" value="1"/>
</dbReference>
<dbReference type="Gene3D" id="1.20.5.450">
    <property type="match status" value="1"/>
</dbReference>
<dbReference type="SMART" id="SM01196">
    <property type="entry name" value="FERM_C"/>
    <property type="match status" value="1"/>
</dbReference>
<feature type="region of interest" description="Disordered" evidence="5">
    <location>
        <begin position="437"/>
        <end position="456"/>
    </location>
</feature>
<evidence type="ECO:0000313" key="8">
    <source>
        <dbReference type="Proteomes" id="UP000694388"/>
    </source>
</evidence>
<dbReference type="FunFam" id="1.20.80.10:FF:000002">
    <property type="entry name" value="radixin isoform X1"/>
    <property type="match status" value="1"/>
</dbReference>
<dbReference type="AlphaFoldDB" id="A0A8C4QFY2"/>
<dbReference type="PROSITE" id="PS50057">
    <property type="entry name" value="FERM_3"/>
    <property type="match status" value="1"/>
</dbReference>
<dbReference type="PANTHER" id="PTHR23281">
    <property type="entry name" value="MERLIN/MOESIN/EZRIN/RADIXIN"/>
    <property type="match status" value="1"/>
</dbReference>
<keyword evidence="8" id="KW-1185">Reference proteome</keyword>
<dbReference type="GO" id="GO:0003779">
    <property type="term" value="F:actin binding"/>
    <property type="evidence" value="ECO:0007669"/>
    <property type="project" value="InterPro"/>
</dbReference>
<dbReference type="InterPro" id="IPR018979">
    <property type="entry name" value="FERM_N"/>
</dbReference>
<dbReference type="Ensembl" id="ENSEBUT00000015470.1">
    <property type="protein sequence ID" value="ENSEBUP00000014894.1"/>
    <property type="gene ID" value="ENSEBUG00000009387.1"/>
</dbReference>
<dbReference type="InterPro" id="IPR018980">
    <property type="entry name" value="FERM_PH-like_C"/>
</dbReference>
<feature type="compositionally biased region" description="Basic and acidic residues" evidence="5">
    <location>
        <begin position="440"/>
        <end position="449"/>
    </location>
</feature>
<dbReference type="SUPFAM" id="SSF50729">
    <property type="entry name" value="PH domain-like"/>
    <property type="match status" value="1"/>
</dbReference>
<comment type="subcellular location">
    <subcellularLocation>
        <location evidence="1">Cell membrane</location>
        <topology evidence="1">Peripheral membrane protein</topology>
    </subcellularLocation>
</comment>
<dbReference type="SUPFAM" id="SSF47031">
    <property type="entry name" value="Second domain of FERM"/>
    <property type="match status" value="1"/>
</dbReference>
<dbReference type="PRINTS" id="PR00935">
    <property type="entry name" value="BAND41"/>
</dbReference>
<organism evidence="7 8">
    <name type="scientific">Eptatretus burgeri</name>
    <name type="common">Inshore hagfish</name>
    <dbReference type="NCBI Taxonomy" id="7764"/>
    <lineage>
        <taxon>Eukaryota</taxon>
        <taxon>Metazoa</taxon>
        <taxon>Chordata</taxon>
        <taxon>Craniata</taxon>
        <taxon>Vertebrata</taxon>
        <taxon>Cyclostomata</taxon>
        <taxon>Myxini</taxon>
        <taxon>Myxiniformes</taxon>
        <taxon>Myxinidae</taxon>
        <taxon>Eptatretinae</taxon>
        <taxon>Eptatretus</taxon>
    </lineage>
</organism>
<dbReference type="GO" id="GO:0005886">
    <property type="term" value="C:plasma membrane"/>
    <property type="evidence" value="ECO:0007669"/>
    <property type="project" value="UniProtKB-SubCell"/>
</dbReference>
<dbReference type="Pfam" id="PF00373">
    <property type="entry name" value="FERM_M"/>
    <property type="match status" value="1"/>
</dbReference>
<name>A0A8C4QFY2_EPTBU</name>
<dbReference type="Gene3D" id="1.20.80.10">
    <property type="match status" value="1"/>
</dbReference>
<dbReference type="InterPro" id="IPR019749">
    <property type="entry name" value="Band_41_domain"/>
</dbReference>
<evidence type="ECO:0000313" key="7">
    <source>
        <dbReference type="Ensembl" id="ENSEBUP00000014894.1"/>
    </source>
</evidence>
<dbReference type="SUPFAM" id="SSF54236">
    <property type="entry name" value="Ubiquitin-like"/>
    <property type="match status" value="1"/>
</dbReference>
<dbReference type="InterPro" id="IPR011259">
    <property type="entry name" value="ERM_C_dom"/>
</dbReference>
<dbReference type="PRINTS" id="PR00661">
    <property type="entry name" value="ERMFAMILY"/>
</dbReference>
<reference evidence="7" key="1">
    <citation type="submission" date="2025-08" db="UniProtKB">
        <authorList>
            <consortium name="Ensembl"/>
        </authorList>
    </citation>
    <scope>IDENTIFICATION</scope>
</reference>
<dbReference type="GeneTree" id="ENSGT01020000230354"/>
<dbReference type="Pfam" id="PF00769">
    <property type="entry name" value="ERM_C"/>
    <property type="match status" value="1"/>
</dbReference>
<dbReference type="InterPro" id="IPR014352">
    <property type="entry name" value="FERM/acyl-CoA-bd_prot_sf"/>
</dbReference>
<dbReference type="InterPro" id="IPR011174">
    <property type="entry name" value="ERM"/>
</dbReference>
<dbReference type="SMART" id="SM00295">
    <property type="entry name" value="B41"/>
    <property type="match status" value="1"/>
</dbReference>
<evidence type="ECO:0000259" key="6">
    <source>
        <dbReference type="PROSITE" id="PS50057"/>
    </source>
</evidence>
<dbReference type="CDD" id="cd14473">
    <property type="entry name" value="FERM_B-lobe"/>
    <property type="match status" value="1"/>
</dbReference>
<evidence type="ECO:0000256" key="1">
    <source>
        <dbReference type="ARBA" id="ARBA00004202"/>
    </source>
</evidence>
<dbReference type="InterPro" id="IPR000798">
    <property type="entry name" value="Ez/rad/moesin-like"/>
</dbReference>
<keyword evidence="3" id="KW-0472">Membrane</keyword>
<feature type="domain" description="FERM" evidence="6">
    <location>
        <begin position="1"/>
        <end position="291"/>
    </location>
</feature>